<dbReference type="Proteomes" id="UP001531129">
    <property type="component" value="Unassembled WGS sequence"/>
</dbReference>
<dbReference type="Gene3D" id="3.20.20.100">
    <property type="entry name" value="NADP-dependent oxidoreductase domain"/>
    <property type="match status" value="1"/>
</dbReference>
<protein>
    <submittedName>
        <fullName evidence="3">Aldo/keto reductase</fullName>
    </submittedName>
</protein>
<reference evidence="3 4" key="1">
    <citation type="submission" date="2024-01" db="EMBL/GenBank/DDBJ databases">
        <title>Draft genome sequences of three bacterial strains isolated from Acacia saligna represent a potential new species within the genus Rhizobium.</title>
        <authorList>
            <person name="Tambong J.T."/>
            <person name="Mnasri B."/>
        </authorList>
    </citation>
    <scope>NUCLEOTIDE SEQUENCE [LARGE SCALE GENOMIC DNA]</scope>
    <source>
        <strain evidence="3 4">1AS12I</strain>
    </source>
</reference>
<keyword evidence="1" id="KW-0560">Oxidoreductase</keyword>
<feature type="domain" description="NADP-dependent oxidoreductase" evidence="2">
    <location>
        <begin position="80"/>
        <end position="357"/>
    </location>
</feature>
<evidence type="ECO:0000256" key="1">
    <source>
        <dbReference type="ARBA" id="ARBA00023002"/>
    </source>
</evidence>
<gene>
    <name evidence="3" type="ORF">V8Q02_04640</name>
</gene>
<evidence type="ECO:0000313" key="4">
    <source>
        <dbReference type="Proteomes" id="UP001531129"/>
    </source>
</evidence>
<dbReference type="PROSITE" id="PS51318">
    <property type="entry name" value="TAT"/>
    <property type="match status" value="1"/>
</dbReference>
<evidence type="ECO:0000259" key="2">
    <source>
        <dbReference type="Pfam" id="PF00248"/>
    </source>
</evidence>
<dbReference type="EMBL" id="JBAMYC010000002">
    <property type="protein sequence ID" value="MEI1247312.1"/>
    <property type="molecule type" value="Genomic_DNA"/>
</dbReference>
<dbReference type="PANTHER" id="PTHR43625">
    <property type="entry name" value="AFLATOXIN B1 ALDEHYDE REDUCTASE"/>
    <property type="match status" value="1"/>
</dbReference>
<comment type="caution">
    <text evidence="3">The sequence shown here is derived from an EMBL/GenBank/DDBJ whole genome shotgun (WGS) entry which is preliminary data.</text>
</comment>
<dbReference type="CDD" id="cd19078">
    <property type="entry name" value="AKR_AKR13C1_2"/>
    <property type="match status" value="1"/>
</dbReference>
<dbReference type="SUPFAM" id="SSF51430">
    <property type="entry name" value="NAD(P)-linked oxidoreductase"/>
    <property type="match status" value="1"/>
</dbReference>
<dbReference type="InterPro" id="IPR050791">
    <property type="entry name" value="Aldo-Keto_reductase"/>
</dbReference>
<sequence length="386" mass="42355">MRNVERPGPEIGRRSLLGAAGLVAAATIGAAAIGPAAAQQATPVTTTLSSGARRKLGTLEVSSVGIGIQNMHRNFQTTIPTRSEMYNIIRTAFDRGVTFFDCAEAYGPHEGERILGEGIAAFRDQVVITSKFGWDVDLVTGERRPGRISRPDHIKLAVDGMLKRLRTDRIDLLYQHRVDPEVPIEDVAGAIKDLIAEGKVLHWGLSEMGLKTLRRAHAELALTAVQNEYSMVWRGAEEEVIPTCEELGIGFVPWSPLGVGFLTGAIDARTRFAEGDIRHDESRYSPENLPHNLTLVNVVKTWAERKQAAPSQIALAWLLHQKPWIVPIPGATQMPHMLENIGAPAIQFTPAELDELNTSVRAIEIKGQRLPDRVLQFSGVEAREKA</sequence>
<accession>A0ABU8CGD6</accession>
<evidence type="ECO:0000313" key="3">
    <source>
        <dbReference type="EMBL" id="MEI1247312.1"/>
    </source>
</evidence>
<dbReference type="InterPro" id="IPR036812">
    <property type="entry name" value="NAD(P)_OxRdtase_dom_sf"/>
</dbReference>
<dbReference type="InterPro" id="IPR006311">
    <property type="entry name" value="TAT_signal"/>
</dbReference>
<proteinExistence type="predicted"/>
<dbReference type="InterPro" id="IPR023210">
    <property type="entry name" value="NADP_OxRdtase_dom"/>
</dbReference>
<organism evidence="3 4">
    <name type="scientific">Rhizobium aouanii</name>
    <dbReference type="NCBI Taxonomy" id="3118145"/>
    <lineage>
        <taxon>Bacteria</taxon>
        <taxon>Pseudomonadati</taxon>
        <taxon>Pseudomonadota</taxon>
        <taxon>Alphaproteobacteria</taxon>
        <taxon>Hyphomicrobiales</taxon>
        <taxon>Rhizobiaceae</taxon>
        <taxon>Rhizobium/Agrobacterium group</taxon>
        <taxon>Rhizobium</taxon>
    </lineage>
</organism>
<name>A0ABU8CGD6_9HYPH</name>
<dbReference type="Pfam" id="PF00248">
    <property type="entry name" value="Aldo_ket_red"/>
    <property type="match status" value="1"/>
</dbReference>
<keyword evidence="4" id="KW-1185">Reference proteome</keyword>
<dbReference type="RefSeq" id="WP_335910949.1">
    <property type="nucleotide sequence ID" value="NZ_JBAMYB010000002.1"/>
</dbReference>
<dbReference type="PANTHER" id="PTHR43625:SF77">
    <property type="entry name" value="ALDO-KETO REDUCTASE"/>
    <property type="match status" value="1"/>
</dbReference>